<feature type="region of interest" description="Disordered" evidence="8">
    <location>
        <begin position="715"/>
        <end position="743"/>
    </location>
</feature>
<evidence type="ECO:0000256" key="1">
    <source>
        <dbReference type="ARBA" id="ARBA00004123"/>
    </source>
</evidence>
<organism evidence="10 11">
    <name type="scientific">Ustilaginoidea virens</name>
    <name type="common">Rice false smut fungus</name>
    <name type="synonym">Villosiclava virens</name>
    <dbReference type="NCBI Taxonomy" id="1159556"/>
    <lineage>
        <taxon>Eukaryota</taxon>
        <taxon>Fungi</taxon>
        <taxon>Dikarya</taxon>
        <taxon>Ascomycota</taxon>
        <taxon>Pezizomycotina</taxon>
        <taxon>Sordariomycetes</taxon>
        <taxon>Hypocreomycetidae</taxon>
        <taxon>Hypocreales</taxon>
        <taxon>Clavicipitaceae</taxon>
        <taxon>Ustilaginoidea</taxon>
    </lineage>
</organism>
<accession>A0A8E5MEN4</accession>
<dbReference type="PROSITE" id="PS00463">
    <property type="entry name" value="ZN2_CY6_FUNGAL_1"/>
    <property type="match status" value="1"/>
</dbReference>
<dbReference type="EMBL" id="CP072753">
    <property type="protein sequence ID" value="QUC17478.1"/>
    <property type="molecule type" value="Genomic_DNA"/>
</dbReference>
<evidence type="ECO:0000256" key="4">
    <source>
        <dbReference type="ARBA" id="ARBA00023015"/>
    </source>
</evidence>
<feature type="compositionally biased region" description="Polar residues" evidence="8">
    <location>
        <begin position="717"/>
        <end position="727"/>
    </location>
</feature>
<dbReference type="Gene3D" id="4.10.240.10">
    <property type="entry name" value="Zn(2)-C6 fungal-type DNA-binding domain"/>
    <property type="match status" value="1"/>
</dbReference>
<dbReference type="InterPro" id="IPR051615">
    <property type="entry name" value="Transcr_Regulatory_Elem"/>
</dbReference>
<feature type="region of interest" description="Disordered" evidence="8">
    <location>
        <begin position="172"/>
        <end position="208"/>
    </location>
</feature>
<keyword evidence="4" id="KW-0805">Transcription regulation</keyword>
<gene>
    <name evidence="10" type="ORF">UV8b_01719</name>
</gene>
<evidence type="ECO:0000313" key="10">
    <source>
        <dbReference type="EMBL" id="QUC17478.1"/>
    </source>
</evidence>
<dbReference type="SMART" id="SM00906">
    <property type="entry name" value="Fungal_trans"/>
    <property type="match status" value="1"/>
</dbReference>
<evidence type="ECO:0000259" key="9">
    <source>
        <dbReference type="PROSITE" id="PS00463"/>
    </source>
</evidence>
<reference evidence="10" key="1">
    <citation type="submission" date="2020-03" db="EMBL/GenBank/DDBJ databases">
        <title>A mixture of massive structural variations and highly conserved coding sequences in Ustilaginoidea virens genome.</title>
        <authorList>
            <person name="Zhang K."/>
            <person name="Zhao Z."/>
            <person name="Zhang Z."/>
            <person name="Li Y."/>
            <person name="Hsiang T."/>
            <person name="Sun W."/>
        </authorList>
    </citation>
    <scope>NUCLEOTIDE SEQUENCE</scope>
    <source>
        <strain evidence="10">UV-8b</strain>
    </source>
</reference>
<dbReference type="GO" id="GO:0003677">
    <property type="term" value="F:DNA binding"/>
    <property type="evidence" value="ECO:0007669"/>
    <property type="project" value="UniProtKB-KW"/>
</dbReference>
<dbReference type="GO" id="GO:0008270">
    <property type="term" value="F:zinc ion binding"/>
    <property type="evidence" value="ECO:0007669"/>
    <property type="project" value="InterPro"/>
</dbReference>
<dbReference type="KEGG" id="uvi:66062497"/>
<dbReference type="Pfam" id="PF04082">
    <property type="entry name" value="Fungal_trans"/>
    <property type="match status" value="1"/>
</dbReference>
<name>A0A8E5MEN4_USTVR</name>
<feature type="region of interest" description="Disordered" evidence="8">
    <location>
        <begin position="790"/>
        <end position="813"/>
    </location>
</feature>
<keyword evidence="7" id="KW-0539">Nucleus</keyword>
<dbReference type="SMART" id="SM00066">
    <property type="entry name" value="GAL4"/>
    <property type="match status" value="1"/>
</dbReference>
<keyword evidence="6" id="KW-0804">Transcription</keyword>
<keyword evidence="5" id="KW-0238">DNA-binding</keyword>
<comment type="subcellular location">
    <subcellularLocation>
        <location evidence="1">Nucleus</location>
    </subcellularLocation>
</comment>
<dbReference type="OrthoDB" id="2283631at2759"/>
<dbReference type="SUPFAM" id="SSF57701">
    <property type="entry name" value="Zn2/Cys6 DNA-binding domain"/>
    <property type="match status" value="1"/>
</dbReference>
<dbReference type="GO" id="GO:0000981">
    <property type="term" value="F:DNA-binding transcription factor activity, RNA polymerase II-specific"/>
    <property type="evidence" value="ECO:0007669"/>
    <property type="project" value="InterPro"/>
</dbReference>
<evidence type="ECO:0000256" key="8">
    <source>
        <dbReference type="SAM" id="MobiDB-lite"/>
    </source>
</evidence>
<dbReference type="CDD" id="cd12148">
    <property type="entry name" value="fungal_TF_MHR"/>
    <property type="match status" value="1"/>
</dbReference>
<dbReference type="Pfam" id="PF00172">
    <property type="entry name" value="Zn_clus"/>
    <property type="match status" value="1"/>
</dbReference>
<dbReference type="InterPro" id="IPR036864">
    <property type="entry name" value="Zn2-C6_fun-type_DNA-bd_sf"/>
</dbReference>
<sequence>MSTDPSVRRFLPQDAHNLQAAQMSSFHFATQQFPHRETQRNYVFVDEHNRHKRLKVMRACEGCRKRKIKCDAATTNTWPCSACIRLKLHCVKPNGYDGSDLMTTYGAVLGPPSQFQQISMPTGQLNHDPSKPLPDLYAGAFPDSDPSVFQQAHFDSTHHVLSNLHYTTVPAPGALDPGYGGPNPFPTPPMHQGQHKQDSSPEAQSVDSFQQQGLADLLGGLRVDEIGTAPYLRNKASFRREEQPAVEEDDDYGSILPTGSKFPGHKIRIPPALMPEESTALHHFELYFRHVHPYVPVLDKIVFYQQWHNNREAISPLVLEALFAIGGRLAEEPAMGQQWLALASRHADSFMDVPRLSTLQALLMILKAREAAPKRGYFYRSWMLVVQCVQMGKDLGLDEHFEDHQAGIPCDFTVAECRLRTRIWQTIFVCEAMIGSPQGRHDLAVTQESVDFHVPRPVPGGDDGEHQVSRNFTYLARLVRNIRKMSLAYAKLKRIKEWAVNPEFQQLEQSISTYLTELPADMAITYPQDGSPPYLTSSFYGNLHSYYHLSQLLYHRPILSFLDPTTNEAQWKHHMMICYTSAKALCRLQEAILRSYGLTDLQSMQRGFSFTLYAGLTCIVIHLVAIVSPDPDLNTDAREYFQRHMRLMETVMEAWPMPDLQTQIDAIREAFSADIRRPFVLKPSFPYGSPRPSQSSPPSMGTLAYAGAALEQHLDPPSQQASYTSHPITPPISVGPIDSRSDSPAVQSLVMMPQDGGHGADLQQTMSLGNNPPPTWNPARIFEHWNATFGAPGPADQASASGPASGQSLSPSTGQLAQAQYAVATSAPNFITPAMWQESVASVYEGGLKRAWDYDGGMADLKHH</sequence>
<keyword evidence="3" id="KW-0862">Zinc</keyword>
<evidence type="ECO:0000256" key="7">
    <source>
        <dbReference type="ARBA" id="ARBA00023242"/>
    </source>
</evidence>
<evidence type="ECO:0000313" key="11">
    <source>
        <dbReference type="Proteomes" id="UP000027002"/>
    </source>
</evidence>
<dbReference type="GO" id="GO:0006351">
    <property type="term" value="P:DNA-templated transcription"/>
    <property type="evidence" value="ECO:0007669"/>
    <property type="project" value="InterPro"/>
</dbReference>
<dbReference type="PANTHER" id="PTHR31313">
    <property type="entry name" value="TY1 ENHANCER ACTIVATOR"/>
    <property type="match status" value="1"/>
</dbReference>
<feature type="compositionally biased region" description="Low complexity" evidence="8">
    <location>
        <begin position="790"/>
        <end position="812"/>
    </location>
</feature>
<dbReference type="AlphaFoldDB" id="A0A8E5MEN4"/>
<evidence type="ECO:0000256" key="2">
    <source>
        <dbReference type="ARBA" id="ARBA00022723"/>
    </source>
</evidence>
<proteinExistence type="predicted"/>
<evidence type="ECO:0000256" key="6">
    <source>
        <dbReference type="ARBA" id="ARBA00023163"/>
    </source>
</evidence>
<dbReference type="Proteomes" id="UP000027002">
    <property type="component" value="Chromosome 1"/>
</dbReference>
<dbReference type="CDD" id="cd00067">
    <property type="entry name" value="GAL4"/>
    <property type="match status" value="1"/>
</dbReference>
<dbReference type="GO" id="GO:0005634">
    <property type="term" value="C:nucleus"/>
    <property type="evidence" value="ECO:0007669"/>
    <property type="project" value="UniProtKB-SubCell"/>
</dbReference>
<keyword evidence="2" id="KW-0479">Metal-binding</keyword>
<feature type="domain" description="Zn(2)-C6 fungal-type" evidence="9">
    <location>
        <begin position="59"/>
        <end position="90"/>
    </location>
</feature>
<dbReference type="GeneID" id="66062497"/>
<dbReference type="PANTHER" id="PTHR31313:SF79">
    <property type="entry name" value="C6 FINGER DOMAIN-CONTAINING PROTEIN"/>
    <property type="match status" value="1"/>
</dbReference>
<keyword evidence="11" id="KW-1185">Reference proteome</keyword>
<dbReference type="InterPro" id="IPR001138">
    <property type="entry name" value="Zn2Cys6_DnaBD"/>
</dbReference>
<dbReference type="InterPro" id="IPR007219">
    <property type="entry name" value="XnlR_reg_dom"/>
</dbReference>
<dbReference type="RefSeq" id="XP_042995151.1">
    <property type="nucleotide sequence ID" value="XM_043139217.1"/>
</dbReference>
<evidence type="ECO:0000256" key="3">
    <source>
        <dbReference type="ARBA" id="ARBA00022833"/>
    </source>
</evidence>
<protein>
    <recommendedName>
        <fullName evidence="9">Zn(2)-C6 fungal-type domain-containing protein</fullName>
    </recommendedName>
</protein>
<evidence type="ECO:0000256" key="5">
    <source>
        <dbReference type="ARBA" id="ARBA00023125"/>
    </source>
</evidence>